<feature type="region of interest" description="Disordered" evidence="1">
    <location>
        <begin position="454"/>
        <end position="506"/>
    </location>
</feature>
<accession>A0A0C3BID1</accession>
<evidence type="ECO:0000259" key="3">
    <source>
        <dbReference type="Pfam" id="PF12051"/>
    </source>
</evidence>
<feature type="transmembrane region" description="Helical" evidence="2">
    <location>
        <begin position="332"/>
        <end position="355"/>
    </location>
</feature>
<dbReference type="OrthoDB" id="2140105at2759"/>
<keyword evidence="2" id="KW-1133">Transmembrane helix</keyword>
<evidence type="ECO:0000313" key="4">
    <source>
        <dbReference type="EMBL" id="KIM31251.1"/>
    </source>
</evidence>
<feature type="transmembrane region" description="Helical" evidence="2">
    <location>
        <begin position="259"/>
        <end position="280"/>
    </location>
</feature>
<evidence type="ECO:0000256" key="1">
    <source>
        <dbReference type="SAM" id="MobiDB-lite"/>
    </source>
</evidence>
<reference evidence="4 5" key="1">
    <citation type="submission" date="2014-04" db="EMBL/GenBank/DDBJ databases">
        <authorList>
            <consortium name="DOE Joint Genome Institute"/>
            <person name="Kuo A."/>
            <person name="Zuccaro A."/>
            <person name="Kohler A."/>
            <person name="Nagy L.G."/>
            <person name="Floudas D."/>
            <person name="Copeland A."/>
            <person name="Barry K.W."/>
            <person name="Cichocki N."/>
            <person name="Veneault-Fourrey C."/>
            <person name="LaButti K."/>
            <person name="Lindquist E.A."/>
            <person name="Lipzen A."/>
            <person name="Lundell T."/>
            <person name="Morin E."/>
            <person name="Murat C."/>
            <person name="Sun H."/>
            <person name="Tunlid A."/>
            <person name="Henrissat B."/>
            <person name="Grigoriev I.V."/>
            <person name="Hibbett D.S."/>
            <person name="Martin F."/>
            <person name="Nordberg H.P."/>
            <person name="Cantor M.N."/>
            <person name="Hua S.X."/>
        </authorList>
    </citation>
    <scope>NUCLEOTIDE SEQUENCE [LARGE SCALE GENOMIC DNA]</scope>
    <source>
        <strain evidence="4 5">MAFF 305830</strain>
    </source>
</reference>
<evidence type="ECO:0000256" key="2">
    <source>
        <dbReference type="SAM" id="Phobius"/>
    </source>
</evidence>
<feature type="transmembrane region" description="Helical" evidence="2">
    <location>
        <begin position="424"/>
        <end position="444"/>
    </location>
</feature>
<organism evidence="4 5">
    <name type="scientific">Serendipita vermifera MAFF 305830</name>
    <dbReference type="NCBI Taxonomy" id="933852"/>
    <lineage>
        <taxon>Eukaryota</taxon>
        <taxon>Fungi</taxon>
        <taxon>Dikarya</taxon>
        <taxon>Basidiomycota</taxon>
        <taxon>Agaricomycotina</taxon>
        <taxon>Agaricomycetes</taxon>
        <taxon>Sebacinales</taxon>
        <taxon>Serendipitaceae</taxon>
        <taxon>Serendipita</taxon>
    </lineage>
</organism>
<gene>
    <name evidence="4" type="ORF">M408DRAFT_327517</name>
</gene>
<dbReference type="PANTHER" id="PTHR34814">
    <property type="entry name" value="NITROSOGUANIDINE RESISTANCE PROTEIN SNG1"/>
    <property type="match status" value="1"/>
</dbReference>
<feature type="compositionally biased region" description="Basic and acidic residues" evidence="1">
    <location>
        <begin position="7"/>
        <end position="17"/>
    </location>
</feature>
<name>A0A0C3BID1_SERVB</name>
<feature type="compositionally biased region" description="Basic and acidic residues" evidence="1">
    <location>
        <begin position="487"/>
        <end position="506"/>
    </location>
</feature>
<dbReference type="STRING" id="933852.A0A0C3BID1"/>
<feature type="region of interest" description="Disordered" evidence="1">
    <location>
        <begin position="1"/>
        <end position="33"/>
    </location>
</feature>
<evidence type="ECO:0000313" key="5">
    <source>
        <dbReference type="Proteomes" id="UP000054097"/>
    </source>
</evidence>
<keyword evidence="5" id="KW-1185">Reference proteome</keyword>
<reference evidence="5" key="2">
    <citation type="submission" date="2015-01" db="EMBL/GenBank/DDBJ databases">
        <title>Evolutionary Origins and Diversification of the Mycorrhizal Mutualists.</title>
        <authorList>
            <consortium name="DOE Joint Genome Institute"/>
            <consortium name="Mycorrhizal Genomics Consortium"/>
            <person name="Kohler A."/>
            <person name="Kuo A."/>
            <person name="Nagy L.G."/>
            <person name="Floudas D."/>
            <person name="Copeland A."/>
            <person name="Barry K.W."/>
            <person name="Cichocki N."/>
            <person name="Veneault-Fourrey C."/>
            <person name="LaButti K."/>
            <person name="Lindquist E.A."/>
            <person name="Lipzen A."/>
            <person name="Lundell T."/>
            <person name="Morin E."/>
            <person name="Murat C."/>
            <person name="Riley R."/>
            <person name="Ohm R."/>
            <person name="Sun H."/>
            <person name="Tunlid A."/>
            <person name="Henrissat B."/>
            <person name="Grigoriev I.V."/>
            <person name="Hibbett D.S."/>
            <person name="Martin F."/>
        </authorList>
    </citation>
    <scope>NUCLEOTIDE SEQUENCE [LARGE SCALE GENOMIC DNA]</scope>
    <source>
        <strain evidence="5">MAFF 305830</strain>
    </source>
</reference>
<dbReference type="HOGENOM" id="CLU_020178_2_1_1"/>
<dbReference type="EMBL" id="KN824282">
    <property type="protein sequence ID" value="KIM31251.1"/>
    <property type="molecule type" value="Genomic_DNA"/>
</dbReference>
<dbReference type="AlphaFoldDB" id="A0A0C3BID1"/>
<protein>
    <recommendedName>
        <fullName evidence="3">DUF3533 domain-containing protein</fullName>
    </recommendedName>
</protein>
<feature type="transmembrane region" description="Helical" evidence="2">
    <location>
        <begin position="367"/>
        <end position="385"/>
    </location>
</feature>
<dbReference type="PANTHER" id="PTHR34814:SF1">
    <property type="entry name" value="NITROSOGUANIDINE RESISTANCE PROTEIN SNG1"/>
    <property type="match status" value="1"/>
</dbReference>
<feature type="transmembrane region" description="Helical" evidence="2">
    <location>
        <begin position="56"/>
        <end position="80"/>
    </location>
</feature>
<dbReference type="Proteomes" id="UP000054097">
    <property type="component" value="Unassembled WGS sequence"/>
</dbReference>
<feature type="domain" description="DUF3533" evidence="3">
    <location>
        <begin position="65"/>
        <end position="435"/>
    </location>
</feature>
<proteinExistence type="predicted"/>
<dbReference type="InterPro" id="IPR053001">
    <property type="entry name" value="MNNG_permease-like"/>
</dbReference>
<feature type="transmembrane region" description="Helical" evidence="2">
    <location>
        <begin position="301"/>
        <end position="320"/>
    </location>
</feature>
<keyword evidence="2" id="KW-0472">Membrane</keyword>
<keyword evidence="2" id="KW-0812">Transmembrane</keyword>
<dbReference type="InterPro" id="IPR022703">
    <property type="entry name" value="DUF3533"/>
</dbReference>
<feature type="compositionally biased region" description="Basic and acidic residues" evidence="1">
    <location>
        <begin position="454"/>
        <end position="474"/>
    </location>
</feature>
<dbReference type="GO" id="GO:0016020">
    <property type="term" value="C:membrane"/>
    <property type="evidence" value="ECO:0007669"/>
    <property type="project" value="TreeGrafter"/>
</dbReference>
<dbReference type="Pfam" id="PF12051">
    <property type="entry name" value="DUF3533"/>
    <property type="match status" value="1"/>
</dbReference>
<sequence>MSASETPTRKPSKEDLRTVTTVKQSEAEPQFNTPKHGLKKYSYSFWAPEIAHLRALYFKIMIMSTILLTVIVWICLPVYWGSLWKGPELTGNIHALVINRDDGIIGSTVAGALINSTTSGSQHLGWEEVDPSTFATDEDVAEAIVDEAAWIAVVITSGATSRLAAARATGDTSYNPMGAISVYYAQARNEVATGNYLMPITQAVLNRVTVQLGAQLSAQYLQSIAGNQTAVGLLARAPLTISNPVSFQLFNLRPYTSQVASAVTLVGFIYMIILSFYVTMFGAGAREVIAPYLKMSTYLKLRLIVPLILYVPISLIYSMISLPFNLPFGAKYTYAGGFFLFWCLVFVGMCSLGLATEAALTVLTTRFVAFFLIPFIIINVSVTVVPNDVQPWFYKYGLGFPISNMSQAVRTIIFNTKNHLGLNFGVLLAWTALSLITVPLLSFIMRRKEMREEATRTLPNEHDEEIREDQERLDFGVGTTAHMTPSLERRVEQAEKLDRNDASRDV</sequence>